<dbReference type="GO" id="GO:0046872">
    <property type="term" value="F:metal ion binding"/>
    <property type="evidence" value="ECO:0007669"/>
    <property type="project" value="UniProtKB-KW"/>
</dbReference>
<evidence type="ECO:0000313" key="13">
    <source>
        <dbReference type="Proteomes" id="UP000304912"/>
    </source>
</evidence>
<evidence type="ECO:0000256" key="9">
    <source>
        <dbReference type="SAM" id="SignalP"/>
    </source>
</evidence>
<comment type="similarity">
    <text evidence="2">Belongs to the peptidase M13 family.</text>
</comment>
<gene>
    <name evidence="12" type="ORF">FBQ74_01825</name>
</gene>
<evidence type="ECO:0000256" key="6">
    <source>
        <dbReference type="ARBA" id="ARBA00022833"/>
    </source>
</evidence>
<evidence type="ECO:0000256" key="4">
    <source>
        <dbReference type="ARBA" id="ARBA00022723"/>
    </source>
</evidence>
<dbReference type="InterPro" id="IPR018497">
    <property type="entry name" value="Peptidase_M13_C"/>
</dbReference>
<dbReference type="InterPro" id="IPR000718">
    <property type="entry name" value="Peptidase_M13"/>
</dbReference>
<dbReference type="InterPro" id="IPR024079">
    <property type="entry name" value="MetalloPept_cat_dom_sf"/>
</dbReference>
<evidence type="ECO:0000256" key="7">
    <source>
        <dbReference type="ARBA" id="ARBA00023049"/>
    </source>
</evidence>
<keyword evidence="6" id="KW-0862">Zinc</keyword>
<reference evidence="12 13" key="1">
    <citation type="submission" date="2019-04" db="EMBL/GenBank/DDBJ databases">
        <title>Salinimonas iocasae sp. nov., a halophilic bacterium isolated from the outer tube casing of tubeworms in Okinawa Trough.</title>
        <authorList>
            <person name="Zhang H."/>
            <person name="Wang H."/>
            <person name="Li C."/>
        </authorList>
    </citation>
    <scope>NUCLEOTIDE SEQUENCE [LARGE SCALE GENOMIC DNA]</scope>
    <source>
        <strain evidence="12 13">KX18D6</strain>
    </source>
</reference>
<dbReference type="PROSITE" id="PS51257">
    <property type="entry name" value="PROKAR_LIPOPROTEIN"/>
    <property type="match status" value="1"/>
</dbReference>
<dbReference type="PANTHER" id="PTHR11733">
    <property type="entry name" value="ZINC METALLOPROTEASE FAMILY M13 NEPRILYSIN-RELATED"/>
    <property type="match status" value="1"/>
</dbReference>
<dbReference type="CDD" id="cd08662">
    <property type="entry name" value="M13"/>
    <property type="match status" value="1"/>
</dbReference>
<evidence type="ECO:0000256" key="3">
    <source>
        <dbReference type="ARBA" id="ARBA00022670"/>
    </source>
</evidence>
<dbReference type="GO" id="GO:0005886">
    <property type="term" value="C:plasma membrane"/>
    <property type="evidence" value="ECO:0007669"/>
    <property type="project" value="TreeGrafter"/>
</dbReference>
<dbReference type="Pfam" id="PF01431">
    <property type="entry name" value="Peptidase_M13"/>
    <property type="match status" value="1"/>
</dbReference>
<comment type="cofactor">
    <cofactor evidence="1">
        <name>Zn(2+)</name>
        <dbReference type="ChEBI" id="CHEBI:29105"/>
    </cofactor>
</comment>
<accession>A0A5B7YA16</accession>
<evidence type="ECO:0000256" key="2">
    <source>
        <dbReference type="ARBA" id="ARBA00007357"/>
    </source>
</evidence>
<keyword evidence="7" id="KW-0482">Metalloprotease</keyword>
<dbReference type="PROSITE" id="PS51885">
    <property type="entry name" value="NEPRILYSIN"/>
    <property type="match status" value="1"/>
</dbReference>
<dbReference type="Gene3D" id="3.40.390.10">
    <property type="entry name" value="Collagenase (Catalytic Domain)"/>
    <property type="match status" value="1"/>
</dbReference>
<feature type="region of interest" description="Disordered" evidence="8">
    <location>
        <begin position="18"/>
        <end position="57"/>
    </location>
</feature>
<dbReference type="Proteomes" id="UP000304912">
    <property type="component" value="Chromosome"/>
</dbReference>
<evidence type="ECO:0000256" key="1">
    <source>
        <dbReference type="ARBA" id="ARBA00001947"/>
    </source>
</evidence>
<dbReference type="Pfam" id="PF05649">
    <property type="entry name" value="Peptidase_M13_N"/>
    <property type="match status" value="1"/>
</dbReference>
<evidence type="ECO:0000256" key="5">
    <source>
        <dbReference type="ARBA" id="ARBA00022801"/>
    </source>
</evidence>
<dbReference type="SUPFAM" id="SSF55486">
    <property type="entry name" value="Metalloproteases ('zincins'), catalytic domain"/>
    <property type="match status" value="1"/>
</dbReference>
<evidence type="ECO:0000313" key="12">
    <source>
        <dbReference type="EMBL" id="QCZ92290.1"/>
    </source>
</evidence>
<dbReference type="GO" id="GO:0004222">
    <property type="term" value="F:metalloendopeptidase activity"/>
    <property type="evidence" value="ECO:0007669"/>
    <property type="project" value="InterPro"/>
</dbReference>
<protein>
    <submittedName>
        <fullName evidence="12">M13 family metallopeptidase</fullName>
    </submittedName>
</protein>
<keyword evidence="4" id="KW-0479">Metal-binding</keyword>
<name>A0A5B7YA16_9ALTE</name>
<dbReference type="EMBL" id="CP039852">
    <property type="protein sequence ID" value="QCZ92290.1"/>
    <property type="molecule type" value="Genomic_DNA"/>
</dbReference>
<feature type="signal peptide" evidence="9">
    <location>
        <begin position="1"/>
        <end position="23"/>
    </location>
</feature>
<organism evidence="12 13">
    <name type="scientific">Salinimonas iocasae</name>
    <dbReference type="NCBI Taxonomy" id="2572577"/>
    <lineage>
        <taxon>Bacteria</taxon>
        <taxon>Pseudomonadati</taxon>
        <taxon>Pseudomonadota</taxon>
        <taxon>Gammaproteobacteria</taxon>
        <taxon>Alteromonadales</taxon>
        <taxon>Alteromonadaceae</taxon>
        <taxon>Alteromonas/Salinimonas group</taxon>
        <taxon>Salinimonas</taxon>
    </lineage>
</organism>
<keyword evidence="9" id="KW-0732">Signal</keyword>
<feature type="compositionally biased region" description="Low complexity" evidence="8">
    <location>
        <begin position="24"/>
        <end position="38"/>
    </location>
</feature>
<evidence type="ECO:0000259" key="11">
    <source>
        <dbReference type="Pfam" id="PF05649"/>
    </source>
</evidence>
<evidence type="ECO:0000259" key="10">
    <source>
        <dbReference type="Pfam" id="PF01431"/>
    </source>
</evidence>
<dbReference type="Gene3D" id="1.10.1380.10">
    <property type="entry name" value="Neutral endopeptidase , domain2"/>
    <property type="match status" value="1"/>
</dbReference>
<dbReference type="InterPro" id="IPR008753">
    <property type="entry name" value="Peptidase_M13_N"/>
</dbReference>
<dbReference type="KEGG" id="salk:FBQ74_01825"/>
<keyword evidence="13" id="KW-1185">Reference proteome</keyword>
<keyword evidence="5" id="KW-0378">Hydrolase</keyword>
<dbReference type="InterPro" id="IPR042089">
    <property type="entry name" value="Peptidase_M13_dom_2"/>
</dbReference>
<feature type="chain" id="PRO_5022899878" evidence="9">
    <location>
        <begin position="24"/>
        <end position="694"/>
    </location>
</feature>
<feature type="domain" description="Peptidase M13 N-terminal" evidence="11">
    <location>
        <begin position="61"/>
        <end position="438"/>
    </location>
</feature>
<evidence type="ECO:0000256" key="8">
    <source>
        <dbReference type="SAM" id="MobiDB-lite"/>
    </source>
</evidence>
<dbReference type="AlphaFoldDB" id="A0A5B7YA16"/>
<keyword evidence="3" id="KW-0645">Protease</keyword>
<feature type="domain" description="Peptidase M13 C-terminal" evidence="10">
    <location>
        <begin position="490"/>
        <end position="691"/>
    </location>
</feature>
<dbReference type="RefSeq" id="WP_139755051.1">
    <property type="nucleotide sequence ID" value="NZ_CP039852.1"/>
</dbReference>
<sequence length="694" mass="79195">MKKTLLSLSVLMALTACSPDQEATEQQSKSSEQQTAQKDSQQEQQLTSGVIKENMDTSVDPGNDFYAYVNGGWMKKTEIPADKSSYGTFHMLHDESQEHVMEIIKSSAEGDFEKGSNEQKVGDFYKSYMDLETRNKRGLEPLTGEIKKIDDISSYKQLAQYFAYANRYSFGSPFALGQYVDFKSPETYMIYAWQGGLGLPEREYYFKDDEESKTLRDKYVKHIQTMFELAKFESPQQSAKTIMELETAIAEMHMKKEATRDWAANYKKVALDDLDSVMSEFDWQAYLEEAELADLDGLVIMQSDFMKSLDTLITDTDLATWKTFLKWHLLHANATRLNEALDEENFAFYSQALHGVDEQKPQWRRAVSLLNGTVGEIIGKVYVEKHFPPEAKARMKEMVDNLIAAYRGSIEKLDWMTDETRKQALDKLSKFTVKIGYPDKWKDYSALEVKADDLYGNIKRHADVNYQIMLEKQGGPVWDHEWGMTPQTVNAYYSPPNNEIVFPAAILQPPFFDMQAEDAVNYGGIGAVIGHEIGHGFDDSGSTFDGDGVLRNWWTDADRKEFENRTGMLVDQYSEFEALPELFVNGEFTLGENIGDLGGVSIALKAYHMSLDDEKAPEMDGFTGDQRVFIGYGQVWATKYRDEALRNLVQTDPHSPAKFRTNGAVRNVSEFYEAFDVTKEDALYLPPEERVKIW</sequence>
<proteinExistence type="inferred from homology"/>
<dbReference type="GO" id="GO:0016485">
    <property type="term" value="P:protein processing"/>
    <property type="evidence" value="ECO:0007669"/>
    <property type="project" value="TreeGrafter"/>
</dbReference>
<dbReference type="PANTHER" id="PTHR11733:SF167">
    <property type="entry name" value="FI17812P1-RELATED"/>
    <property type="match status" value="1"/>
</dbReference>
<dbReference type="OrthoDB" id="9775677at2"/>
<dbReference type="PRINTS" id="PR00786">
    <property type="entry name" value="NEPRILYSIN"/>
</dbReference>